<evidence type="ECO:0000259" key="10">
    <source>
        <dbReference type="Pfam" id="PF00593"/>
    </source>
</evidence>
<protein>
    <submittedName>
        <fullName evidence="12">TonB-dependent receptor</fullName>
    </submittedName>
</protein>
<evidence type="ECO:0000256" key="3">
    <source>
        <dbReference type="ARBA" id="ARBA00022452"/>
    </source>
</evidence>
<dbReference type="PANTHER" id="PTHR47234:SF3">
    <property type="entry name" value="SECRETIN_TONB SHORT N-TERMINAL DOMAIN-CONTAINING PROTEIN"/>
    <property type="match status" value="1"/>
</dbReference>
<proteinExistence type="inferred from homology"/>
<dbReference type="InterPro" id="IPR000531">
    <property type="entry name" value="Beta-barrel_TonB"/>
</dbReference>
<comment type="subcellular location">
    <subcellularLocation>
        <location evidence="1 8">Cell outer membrane</location>
        <topology evidence="1 8">Multi-pass membrane protein</topology>
    </subcellularLocation>
</comment>
<comment type="caution">
    <text evidence="12">The sequence shown here is derived from an EMBL/GenBank/DDBJ whole genome shotgun (WGS) entry which is preliminary data.</text>
</comment>
<gene>
    <name evidence="12" type="ORF">GCM10023331_12250</name>
</gene>
<evidence type="ECO:0000256" key="2">
    <source>
        <dbReference type="ARBA" id="ARBA00022448"/>
    </source>
</evidence>
<evidence type="ECO:0000256" key="4">
    <source>
        <dbReference type="ARBA" id="ARBA00022692"/>
    </source>
</evidence>
<keyword evidence="3 8" id="KW-1134">Transmembrane beta strand</keyword>
<feature type="domain" description="TonB-dependent receptor-like beta-barrel" evidence="10">
    <location>
        <begin position="320"/>
        <end position="795"/>
    </location>
</feature>
<comment type="similarity">
    <text evidence="8 9">Belongs to the TonB-dependent receptor family.</text>
</comment>
<reference evidence="13" key="1">
    <citation type="journal article" date="2019" name="Int. J. Syst. Evol. Microbiol.">
        <title>The Global Catalogue of Microorganisms (GCM) 10K type strain sequencing project: providing services to taxonomists for standard genome sequencing and annotation.</title>
        <authorList>
            <consortium name="The Broad Institute Genomics Platform"/>
            <consortium name="The Broad Institute Genome Sequencing Center for Infectious Disease"/>
            <person name="Wu L."/>
            <person name="Ma J."/>
        </authorList>
    </citation>
    <scope>NUCLEOTIDE SEQUENCE [LARGE SCALE GENOMIC DNA]</scope>
    <source>
        <strain evidence="13">JCM 18326</strain>
    </source>
</reference>
<dbReference type="InterPro" id="IPR039426">
    <property type="entry name" value="TonB-dep_rcpt-like"/>
</dbReference>
<dbReference type="Pfam" id="PF07715">
    <property type="entry name" value="Plug"/>
    <property type="match status" value="1"/>
</dbReference>
<evidence type="ECO:0000256" key="7">
    <source>
        <dbReference type="ARBA" id="ARBA00023237"/>
    </source>
</evidence>
<dbReference type="InterPro" id="IPR012910">
    <property type="entry name" value="Plug_dom"/>
</dbReference>
<evidence type="ECO:0000313" key="13">
    <source>
        <dbReference type="Proteomes" id="UP001500298"/>
    </source>
</evidence>
<evidence type="ECO:0000256" key="5">
    <source>
        <dbReference type="ARBA" id="ARBA00023077"/>
    </source>
</evidence>
<dbReference type="PANTHER" id="PTHR47234">
    <property type="match status" value="1"/>
</dbReference>
<evidence type="ECO:0000256" key="8">
    <source>
        <dbReference type="PROSITE-ProRule" id="PRU01360"/>
    </source>
</evidence>
<keyword evidence="12" id="KW-0675">Receptor</keyword>
<keyword evidence="13" id="KW-1185">Reference proteome</keyword>
<accession>A0ABP9D5Q9</accession>
<keyword evidence="2 8" id="KW-0813">Transport</keyword>
<evidence type="ECO:0000256" key="6">
    <source>
        <dbReference type="ARBA" id="ARBA00023136"/>
    </source>
</evidence>
<evidence type="ECO:0000256" key="9">
    <source>
        <dbReference type="RuleBase" id="RU003357"/>
    </source>
</evidence>
<evidence type="ECO:0000259" key="11">
    <source>
        <dbReference type="Pfam" id="PF07715"/>
    </source>
</evidence>
<dbReference type="PROSITE" id="PS52016">
    <property type="entry name" value="TONB_DEPENDENT_REC_3"/>
    <property type="match status" value="1"/>
</dbReference>
<keyword evidence="4 8" id="KW-0812">Transmembrane</keyword>
<dbReference type="InterPro" id="IPR037066">
    <property type="entry name" value="Plug_dom_sf"/>
</dbReference>
<dbReference type="Gene3D" id="2.170.130.10">
    <property type="entry name" value="TonB-dependent receptor, plug domain"/>
    <property type="match status" value="1"/>
</dbReference>
<name>A0ABP9D5Q9_9BACT</name>
<dbReference type="Proteomes" id="UP001500298">
    <property type="component" value="Unassembled WGS sequence"/>
</dbReference>
<dbReference type="CDD" id="cd01347">
    <property type="entry name" value="ligand_gated_channel"/>
    <property type="match status" value="1"/>
</dbReference>
<sequence>MAALQGWGQDVLKVTGTVMTKEQEALPGVSVLIKGTTIGTTTDYNGQFSLQLKQAGVLEVRYVGFATQAMNINASQNITITLEEEDVFMDDIVVIGSRNANRSSVETAVPVDVIPMDQVTNSVGQVDVNQLLQYAVPSFNSNRNSGSDATDHVETASLRGLGPDQVLVLINGKRRHTSSLLNLYGTREKGKVGTDLAAIPVAAIERIEVLRDGASAQYGSDAIAGVINIVLKKQTEDVLVNVATGIHQEGDGEQLNVSTNFGAKIGEEGFVNIAAEVNKRGMTNRAPEGEMRTIGNSDLLNTAVFFNSEIPVVDNTVFYAFGGLNYRKGKSGAWGRAADDDRNVPELYPNGFVPFIHSNILDFSTGVGMKGEWKDWEWDLSHVIGYNEMAFDVSNTLNTSLGADSPTEFYAGGHAFGQQTTNAGISKFFPEVMEGMNIAFGSEYRTDKYTIFAGEEAAWKSYVPGVSAGAQGFPGFSPSNEVNTTRSSVAGYADLELDITKKWMIGTAIRGEHYSDFGTTVNGKIATRYAFTDNFSMRGSVSTGFRAPSLHQAYFNSTYTEYVQGEAKDVILTPNNSEVAKALGIPELKQETSMNYSLGLTYSPIHNLTFTVDGYLIDIEDRIVMTGYFFSRDDEGNLQPGYGQILEDLNVSGAAFFTNAIDTRTKGIDMVANYQTTLGMGNLNIMLGANFNETKVVGDVKTSDVLAGQEAIYFGEREKYFLEGSAPKWKGNLGLNYTVGKWSFMNRYNYFGDVVMGTWSGDGLVQNYGSKVTTDVTVGYQLSPKAKISIGGSNIFNVYPDKQDPNETDSGGYWEGVQMGYNGAYYFGRLSFTL</sequence>
<organism evidence="12 13">
    <name type="scientific">Algivirga pacifica</name>
    <dbReference type="NCBI Taxonomy" id="1162670"/>
    <lineage>
        <taxon>Bacteria</taxon>
        <taxon>Pseudomonadati</taxon>
        <taxon>Bacteroidota</taxon>
        <taxon>Cytophagia</taxon>
        <taxon>Cytophagales</taxon>
        <taxon>Flammeovirgaceae</taxon>
        <taxon>Algivirga</taxon>
    </lineage>
</organism>
<dbReference type="SUPFAM" id="SSF49464">
    <property type="entry name" value="Carboxypeptidase regulatory domain-like"/>
    <property type="match status" value="1"/>
</dbReference>
<dbReference type="EMBL" id="BAABJX010000020">
    <property type="protein sequence ID" value="GAA4828696.1"/>
    <property type="molecule type" value="Genomic_DNA"/>
</dbReference>
<dbReference type="InterPro" id="IPR036942">
    <property type="entry name" value="Beta-barrel_TonB_sf"/>
</dbReference>
<dbReference type="Gene3D" id="2.60.40.1120">
    <property type="entry name" value="Carboxypeptidase-like, regulatory domain"/>
    <property type="match status" value="1"/>
</dbReference>
<dbReference type="Gene3D" id="2.40.170.20">
    <property type="entry name" value="TonB-dependent receptor, beta-barrel domain"/>
    <property type="match status" value="1"/>
</dbReference>
<feature type="domain" description="TonB-dependent receptor plug" evidence="11">
    <location>
        <begin position="106"/>
        <end position="226"/>
    </location>
</feature>
<keyword evidence="5 9" id="KW-0798">TonB box</keyword>
<evidence type="ECO:0000256" key="1">
    <source>
        <dbReference type="ARBA" id="ARBA00004571"/>
    </source>
</evidence>
<dbReference type="InterPro" id="IPR008969">
    <property type="entry name" value="CarboxyPept-like_regulatory"/>
</dbReference>
<dbReference type="Pfam" id="PF00593">
    <property type="entry name" value="TonB_dep_Rec_b-barrel"/>
    <property type="match status" value="1"/>
</dbReference>
<keyword evidence="7 8" id="KW-0998">Cell outer membrane</keyword>
<keyword evidence="6 8" id="KW-0472">Membrane</keyword>
<dbReference type="Pfam" id="PF13715">
    <property type="entry name" value="CarbopepD_reg_2"/>
    <property type="match status" value="1"/>
</dbReference>
<dbReference type="SUPFAM" id="SSF56935">
    <property type="entry name" value="Porins"/>
    <property type="match status" value="1"/>
</dbReference>
<evidence type="ECO:0000313" key="12">
    <source>
        <dbReference type="EMBL" id="GAA4828696.1"/>
    </source>
</evidence>